<dbReference type="PROSITE" id="PS00411">
    <property type="entry name" value="KINESIN_MOTOR_1"/>
    <property type="match status" value="1"/>
</dbReference>
<dbReference type="PRINTS" id="PR00380">
    <property type="entry name" value="KINESINHEAVY"/>
</dbReference>
<dbReference type="InterPro" id="IPR001752">
    <property type="entry name" value="Kinesin_motor_dom"/>
</dbReference>
<keyword evidence="2" id="KW-0963">Cytoplasm</keyword>
<comment type="subcellular location">
    <subcellularLocation>
        <location evidence="1">Cytoplasm</location>
        <location evidence="1">Cytoskeleton</location>
    </subcellularLocation>
</comment>
<evidence type="ECO:0000256" key="10">
    <source>
        <dbReference type="RuleBase" id="RU000394"/>
    </source>
</evidence>
<evidence type="ECO:0000256" key="12">
    <source>
        <dbReference type="SAM" id="MobiDB-lite"/>
    </source>
</evidence>
<dbReference type="PANTHER" id="PTHR47971:SF8">
    <property type="entry name" value="KINESIN-LIKE PROTEIN"/>
    <property type="match status" value="1"/>
</dbReference>
<dbReference type="InterPro" id="IPR027640">
    <property type="entry name" value="Kinesin-like_fam"/>
</dbReference>
<dbReference type="Gene3D" id="3.40.850.10">
    <property type="entry name" value="Kinesin motor domain"/>
    <property type="match status" value="1"/>
</dbReference>
<keyword evidence="15" id="KW-1185">Reference proteome</keyword>
<evidence type="ECO:0000256" key="7">
    <source>
        <dbReference type="ARBA" id="ARBA00023212"/>
    </source>
</evidence>
<comment type="caution">
    <text evidence="14">The sequence shown here is derived from an EMBL/GenBank/DDBJ whole genome shotgun (WGS) entry which is preliminary data.</text>
</comment>
<dbReference type="EMBL" id="MPUH01000268">
    <property type="protein sequence ID" value="OMJ84466.1"/>
    <property type="molecule type" value="Genomic_DNA"/>
</dbReference>
<dbReference type="OrthoDB" id="3176171at2759"/>
<evidence type="ECO:0000256" key="9">
    <source>
        <dbReference type="PROSITE-ProRule" id="PRU00283"/>
    </source>
</evidence>
<reference evidence="14 15" key="1">
    <citation type="submission" date="2016-11" db="EMBL/GenBank/DDBJ databases">
        <title>The macronuclear genome of Stentor coeruleus: a giant cell with tiny introns.</title>
        <authorList>
            <person name="Slabodnick M."/>
            <person name="Ruby J.G."/>
            <person name="Reiff S.B."/>
            <person name="Swart E.C."/>
            <person name="Gosai S."/>
            <person name="Prabakaran S."/>
            <person name="Witkowska E."/>
            <person name="Larue G.E."/>
            <person name="Fisher S."/>
            <person name="Freeman R.M."/>
            <person name="Gunawardena J."/>
            <person name="Chu W."/>
            <person name="Stover N.A."/>
            <person name="Gregory B.D."/>
            <person name="Nowacki M."/>
            <person name="Derisi J."/>
            <person name="Roy S.W."/>
            <person name="Marshall W.F."/>
            <person name="Sood P."/>
        </authorList>
    </citation>
    <scope>NUCLEOTIDE SEQUENCE [LARGE SCALE GENOMIC DNA]</scope>
    <source>
        <strain evidence="14">WM001</strain>
    </source>
</reference>
<protein>
    <recommendedName>
        <fullName evidence="10">Kinesin-like protein</fullName>
    </recommendedName>
</protein>
<feature type="region of interest" description="Disordered" evidence="12">
    <location>
        <begin position="63"/>
        <end position="82"/>
    </location>
</feature>
<name>A0A1R2C626_9CILI</name>
<dbReference type="InterPro" id="IPR027417">
    <property type="entry name" value="P-loop_NTPase"/>
</dbReference>
<dbReference type="GO" id="GO:0005874">
    <property type="term" value="C:microtubule"/>
    <property type="evidence" value="ECO:0007669"/>
    <property type="project" value="UniProtKB-KW"/>
</dbReference>
<dbReference type="Pfam" id="PF00225">
    <property type="entry name" value="Kinesin"/>
    <property type="match status" value="1"/>
</dbReference>
<keyword evidence="6 9" id="KW-0505">Motor protein</keyword>
<evidence type="ECO:0000256" key="5">
    <source>
        <dbReference type="ARBA" id="ARBA00022840"/>
    </source>
</evidence>
<feature type="compositionally biased region" description="Polar residues" evidence="12">
    <location>
        <begin position="461"/>
        <end position="470"/>
    </location>
</feature>
<dbReference type="PANTHER" id="PTHR47971">
    <property type="entry name" value="KINESIN-RELATED PROTEIN 6"/>
    <property type="match status" value="1"/>
</dbReference>
<evidence type="ECO:0000256" key="4">
    <source>
        <dbReference type="ARBA" id="ARBA00022741"/>
    </source>
</evidence>
<feature type="binding site" evidence="9">
    <location>
        <begin position="238"/>
        <end position="245"/>
    </location>
    <ligand>
        <name>ATP</name>
        <dbReference type="ChEBI" id="CHEBI:30616"/>
    </ligand>
</feature>
<dbReference type="InterPro" id="IPR036961">
    <property type="entry name" value="Kinesin_motor_dom_sf"/>
</dbReference>
<evidence type="ECO:0000313" key="14">
    <source>
        <dbReference type="EMBL" id="OMJ84466.1"/>
    </source>
</evidence>
<evidence type="ECO:0000256" key="8">
    <source>
        <dbReference type="ARBA" id="ARBA00061030"/>
    </source>
</evidence>
<evidence type="ECO:0000256" key="2">
    <source>
        <dbReference type="ARBA" id="ARBA00022490"/>
    </source>
</evidence>
<evidence type="ECO:0000256" key="3">
    <source>
        <dbReference type="ARBA" id="ARBA00022701"/>
    </source>
</evidence>
<dbReference type="CDD" id="cd01367">
    <property type="entry name" value="KISc_KIF2_like"/>
    <property type="match status" value="1"/>
</dbReference>
<feature type="coiled-coil region" evidence="11">
    <location>
        <begin position="82"/>
        <end position="111"/>
    </location>
</feature>
<dbReference type="GO" id="GO:0003777">
    <property type="term" value="F:microtubule motor activity"/>
    <property type="evidence" value="ECO:0007669"/>
    <property type="project" value="InterPro"/>
</dbReference>
<feature type="compositionally biased region" description="Polar residues" evidence="12">
    <location>
        <begin position="68"/>
        <end position="82"/>
    </location>
</feature>
<dbReference type="SMART" id="SM00129">
    <property type="entry name" value="KISc"/>
    <property type="match status" value="1"/>
</dbReference>
<keyword evidence="5 9" id="KW-0067">ATP-binding</keyword>
<evidence type="ECO:0000259" key="13">
    <source>
        <dbReference type="PROSITE" id="PS50067"/>
    </source>
</evidence>
<proteinExistence type="inferred from homology"/>
<dbReference type="AlphaFoldDB" id="A0A1R2C626"/>
<sequence>MDKKVPATQADKIKEKFKNQKDFQCLRKEQVIEAMSPEDILQELKNKGLPTYGTNRERIDRLKKANGLNPSDSNSAKKGSVVNSIEAISKKREERRKKMEEEKLYKEERKAENEAMGKGGDVVFEAMINQFRSQVPLQDQHIPSSNLKICVCVRKRPIFTKEEAQGEIDSISCSNPRVLVHETKVKVDGITKYLENHTFVFDNTFSEKEDNATVYEYSLKPLCPFILGGGTVTCFAYGQTGSGKTFTMKGLQSMVVNELFSASKATFFVSFFEIYGGKCFDLLNDRSKLQILEDGNGNIQIQGLVEHTAANQTELIQMIEYGNSVRTTHATTSNEDSSRSHAVCQISLKQKNIIVGKLRLVDLAGSERAQDCISNNRQRRIEGAEINKSLLALKECIRALRKGPDAHVPYRGSKMTLVLRDSFEGGSDDKKVIMIACISPGHSSSDHSLNSLRYADRLKEQSSGGNQVNQFIPKPDVAPVKKVVQQPLPSAKKNPPAKKDIKRDLERQEKQERQDKQEKQDRQERQDKLGKSFKDMEYIHDKNSEEEDNFGREILDFHEKVETILAEEEELLENHVNAIKEDAQILTKEGELIALAQGDGDYDVDSYVQQMEVLIKQKLQVYQKLYEKLLTFKAHLNEEEEFSNHLTQNFQNLKK</sequence>
<feature type="compositionally biased region" description="Basic and acidic residues" evidence="12">
    <location>
        <begin position="497"/>
        <end position="535"/>
    </location>
</feature>
<dbReference type="GO" id="GO:0005524">
    <property type="term" value="F:ATP binding"/>
    <property type="evidence" value="ECO:0007669"/>
    <property type="project" value="UniProtKB-UniRule"/>
</dbReference>
<comment type="similarity">
    <text evidence="8">Belongs to the TRAFAC class myosin-kinesin ATPase superfamily. Kinesin family. KIN-13 subfamily.</text>
</comment>
<evidence type="ECO:0000256" key="11">
    <source>
        <dbReference type="SAM" id="Coils"/>
    </source>
</evidence>
<evidence type="ECO:0000256" key="1">
    <source>
        <dbReference type="ARBA" id="ARBA00004245"/>
    </source>
</evidence>
<keyword evidence="4 9" id="KW-0547">Nucleotide-binding</keyword>
<dbReference type="FunFam" id="3.40.850.10:FF:000012">
    <property type="entry name" value="Kinesin-like protein"/>
    <property type="match status" value="1"/>
</dbReference>
<organism evidence="14 15">
    <name type="scientific">Stentor coeruleus</name>
    <dbReference type="NCBI Taxonomy" id="5963"/>
    <lineage>
        <taxon>Eukaryota</taxon>
        <taxon>Sar</taxon>
        <taxon>Alveolata</taxon>
        <taxon>Ciliophora</taxon>
        <taxon>Postciliodesmatophora</taxon>
        <taxon>Heterotrichea</taxon>
        <taxon>Heterotrichida</taxon>
        <taxon>Stentoridae</taxon>
        <taxon>Stentor</taxon>
    </lineage>
</organism>
<dbReference type="GO" id="GO:0008017">
    <property type="term" value="F:microtubule binding"/>
    <property type="evidence" value="ECO:0007669"/>
    <property type="project" value="InterPro"/>
</dbReference>
<keyword evidence="7" id="KW-0206">Cytoskeleton</keyword>
<feature type="domain" description="Kinesin motor" evidence="13">
    <location>
        <begin position="148"/>
        <end position="461"/>
    </location>
</feature>
<dbReference type="SUPFAM" id="SSF52540">
    <property type="entry name" value="P-loop containing nucleoside triphosphate hydrolases"/>
    <property type="match status" value="1"/>
</dbReference>
<keyword evidence="11" id="KW-0175">Coiled coil</keyword>
<gene>
    <name evidence="14" type="ORF">SteCoe_14420</name>
</gene>
<accession>A0A1R2C626</accession>
<dbReference type="InterPro" id="IPR019821">
    <property type="entry name" value="Kinesin_motor_CS"/>
</dbReference>
<dbReference type="GO" id="GO:0007019">
    <property type="term" value="P:microtubule depolymerization"/>
    <property type="evidence" value="ECO:0007669"/>
    <property type="project" value="TreeGrafter"/>
</dbReference>
<dbReference type="Proteomes" id="UP000187209">
    <property type="component" value="Unassembled WGS sequence"/>
</dbReference>
<feature type="region of interest" description="Disordered" evidence="12">
    <location>
        <begin position="485"/>
        <end position="535"/>
    </location>
</feature>
<dbReference type="GO" id="GO:0007018">
    <property type="term" value="P:microtubule-based movement"/>
    <property type="evidence" value="ECO:0007669"/>
    <property type="project" value="InterPro"/>
</dbReference>
<evidence type="ECO:0000313" key="15">
    <source>
        <dbReference type="Proteomes" id="UP000187209"/>
    </source>
</evidence>
<feature type="region of interest" description="Disordered" evidence="12">
    <location>
        <begin position="460"/>
        <end position="479"/>
    </location>
</feature>
<keyword evidence="3 10" id="KW-0493">Microtubule</keyword>
<evidence type="ECO:0000256" key="6">
    <source>
        <dbReference type="ARBA" id="ARBA00023175"/>
    </source>
</evidence>
<dbReference type="PROSITE" id="PS50067">
    <property type="entry name" value="KINESIN_MOTOR_2"/>
    <property type="match status" value="1"/>
</dbReference>